<evidence type="ECO:0000313" key="4">
    <source>
        <dbReference type="EMBL" id="ADI61812.1"/>
    </source>
</evidence>
<dbReference type="InterPro" id="IPR043128">
    <property type="entry name" value="Rev_trsase/Diguanyl_cyclase"/>
</dbReference>
<dbReference type="SUPFAM" id="SSF56672">
    <property type="entry name" value="DNA/RNA polymerases"/>
    <property type="match status" value="1"/>
</dbReference>
<dbReference type="Pfam" id="PF03372">
    <property type="entry name" value="Exo_endo_phos"/>
    <property type="match status" value="1"/>
</dbReference>
<keyword evidence="4" id="KW-0378">Hydrolase</keyword>
<dbReference type="InterPro" id="IPR043502">
    <property type="entry name" value="DNA/RNA_pol_sf"/>
</dbReference>
<dbReference type="PANTHER" id="PTHR47027">
    <property type="entry name" value="REVERSE TRANSCRIPTASE DOMAIN-CONTAINING PROTEIN"/>
    <property type="match status" value="1"/>
</dbReference>
<dbReference type="InterPro" id="IPR036691">
    <property type="entry name" value="Endo/exonu/phosph_ase_sf"/>
</dbReference>
<organism evidence="4">
    <name type="scientific">Bombyx mori</name>
    <name type="common">Silk moth</name>
    <dbReference type="NCBI Taxonomy" id="7091"/>
    <lineage>
        <taxon>Eukaryota</taxon>
        <taxon>Metazoa</taxon>
        <taxon>Ecdysozoa</taxon>
        <taxon>Arthropoda</taxon>
        <taxon>Hexapoda</taxon>
        <taxon>Insecta</taxon>
        <taxon>Pterygota</taxon>
        <taxon>Neoptera</taxon>
        <taxon>Endopterygota</taxon>
        <taxon>Lepidoptera</taxon>
        <taxon>Glossata</taxon>
        <taxon>Ditrysia</taxon>
        <taxon>Bombycoidea</taxon>
        <taxon>Bombycidae</taxon>
        <taxon>Bombycinae</taxon>
        <taxon>Bombyx</taxon>
    </lineage>
</organism>
<name>D7F159_BOMMO</name>
<sequence>MNSNRETRPLVPGGPAIPVYGSGHGNGGVGGAKNPRQRHGYHPQKRRPLALVTHNVRTLRLDEKLVELEEEMDKLRWDVIGLSEIRRQGEDTITLQSGHLFFYREGEQKSQGGVGFIVHKSLVNNIVSVGSISNRVACLILRISKRYSLKVIQVYAPTQTHPDDEVEALYEDVSRAIHSSKTHFTVVMGDFNAKLGCRSNDELKVGQFGYGQRNSRGQRLADFLEKEGLYMMNSFFQKPPHRKWTWMSPDGVTKNEIDFIMSTSRQIFNDVSVIHRVKTGSDHRIVRAILSINVRLERSRLMKSTLRPPNAHIQNPESFQLELSNRFEGLDSKLSVDDIYSRLVETVHTVGSKYFKAHRKNRPQKLSDYTRNLMASRRSMTLQTSEEAESYRQLNRQITKSMRHDLRSFNTQRIKETIERNQGSRVFARDVSIGQSHLTNLKTEDGRVTSNKAEVLREIERFYGQLYTSISNEPASSVTDPRAKLTRHYTEDIPDISLYEIRMALKQLKNNKAPGEDGITTELLKAGGTPVLKVLQKLFNSSLLKGKTPEAWNRGVVVLFFKKGDKSLLKNYRPITLLSHVYKLCSRVITNRLERRLDDFQPIEQAGFRKGFSTIDHIHTLRQIIQKTEEYNRPLCLAFVDYEKAFDSVETWAVLRSLQRCRIDYRYVEVLKYLYNNATMSVRVQEHCTKEITLKRGVRQGDVISPKLFTAALEDSFKLLEWQGFGININGEYITHLRFADDIVVMAESLEDLGQMLGDLNRVSQRVGLKMNMDKTKIMFNVHIKPTAVTVGNSTLEVVDDYIYLGQVVRLGKSNFEREVSRRIQLGWAAFGKLRNVFSSKIPQCLKTKVYNQCVLPVMTYGSETWCFTRDLFRKLSVAQRAMERVMLGISLRDRIRNEEIRRRTKVADIARRISKLKWQWAGHIARRSDGRWGRKILEWRPRTGKRSVGRPPTRWTDDLVKISGSHWMQVATDRPHWTSVGEAYVQQWTEDRLK</sequence>
<dbReference type="InterPro" id="IPR005135">
    <property type="entry name" value="Endo/exonuclease/phosphatase"/>
</dbReference>
<dbReference type="GO" id="GO:0004519">
    <property type="term" value="F:endonuclease activity"/>
    <property type="evidence" value="ECO:0007669"/>
    <property type="project" value="UniProtKB-KW"/>
</dbReference>
<dbReference type="Gene3D" id="3.60.10.10">
    <property type="entry name" value="Endonuclease/exonuclease/phosphatase"/>
    <property type="match status" value="1"/>
</dbReference>
<dbReference type="AlphaFoldDB" id="D7F159"/>
<accession>D7F159</accession>
<feature type="coiled-coil region" evidence="1">
    <location>
        <begin position="58"/>
        <end position="85"/>
    </location>
</feature>
<dbReference type="InterPro" id="IPR000477">
    <property type="entry name" value="RT_dom"/>
</dbReference>
<dbReference type="EMBL" id="FJ265544">
    <property type="protein sequence ID" value="ADI61812.1"/>
    <property type="molecule type" value="Genomic_DNA"/>
</dbReference>
<dbReference type="Pfam" id="PF00078">
    <property type="entry name" value="RVT_1"/>
    <property type="match status" value="1"/>
</dbReference>
<feature type="domain" description="Reverse transcriptase" evidence="3">
    <location>
        <begin position="541"/>
        <end position="809"/>
    </location>
</feature>
<protein>
    <submittedName>
        <fullName evidence="4">Endonuclease-reverse transcriptase</fullName>
    </submittedName>
</protein>
<dbReference type="GO" id="GO:0003964">
    <property type="term" value="F:RNA-directed DNA polymerase activity"/>
    <property type="evidence" value="ECO:0007669"/>
    <property type="project" value="UniProtKB-KW"/>
</dbReference>
<keyword evidence="4" id="KW-0808">Transferase</keyword>
<dbReference type="CDD" id="cd09076">
    <property type="entry name" value="L1-EN"/>
    <property type="match status" value="1"/>
</dbReference>
<feature type="region of interest" description="Disordered" evidence="2">
    <location>
        <begin position="1"/>
        <end position="43"/>
    </location>
</feature>
<reference evidence="4" key="1">
    <citation type="journal article" date="2010" name="BMC Evol. Biol.">
        <title>Generation of microsatellite repeat families by RTE retrotransposons in lepidopteran genomes.</title>
        <authorList>
            <person name="Tay W.T."/>
            <person name="Behere G.T."/>
            <person name="Batterham P."/>
            <person name="Heckel D.G."/>
        </authorList>
    </citation>
    <scope>NUCLEOTIDE SEQUENCE</scope>
</reference>
<dbReference type="Gene3D" id="3.30.70.270">
    <property type="match status" value="1"/>
</dbReference>
<dbReference type="SUPFAM" id="SSF56219">
    <property type="entry name" value="DNase I-like"/>
    <property type="match status" value="1"/>
</dbReference>
<dbReference type="CDD" id="cd01650">
    <property type="entry name" value="RT_nLTR_like"/>
    <property type="match status" value="1"/>
</dbReference>
<feature type="compositionally biased region" description="Gly residues" evidence="2">
    <location>
        <begin position="22"/>
        <end position="31"/>
    </location>
</feature>
<keyword evidence="4" id="KW-0548">Nucleotidyltransferase</keyword>
<keyword evidence="4" id="KW-0695">RNA-directed DNA polymerase</keyword>
<evidence type="ECO:0000259" key="3">
    <source>
        <dbReference type="PROSITE" id="PS50878"/>
    </source>
</evidence>
<keyword evidence="4" id="KW-0255">Endonuclease</keyword>
<dbReference type="PROSITE" id="PS50878">
    <property type="entry name" value="RT_POL"/>
    <property type="match status" value="1"/>
</dbReference>
<keyword evidence="1" id="KW-0175">Coiled coil</keyword>
<dbReference type="PANTHER" id="PTHR47027:SF20">
    <property type="entry name" value="REVERSE TRANSCRIPTASE-LIKE PROTEIN WITH RNA-DIRECTED DNA POLYMERASE DOMAIN"/>
    <property type="match status" value="1"/>
</dbReference>
<evidence type="ECO:0000256" key="2">
    <source>
        <dbReference type="SAM" id="MobiDB-lite"/>
    </source>
</evidence>
<keyword evidence="4" id="KW-0540">Nuclease</keyword>
<evidence type="ECO:0000256" key="1">
    <source>
        <dbReference type="SAM" id="Coils"/>
    </source>
</evidence>
<proteinExistence type="predicted"/>